<keyword evidence="3 5" id="KW-0520">NAD</keyword>
<name>A0A845A7I1_9SPHN</name>
<dbReference type="InterPro" id="IPR016211">
    <property type="entry name" value="Glu/Phe/Leu/Val/Trp_DH_bac/arc"/>
</dbReference>
<dbReference type="PIRSF" id="PIRSF000188">
    <property type="entry name" value="Phe_leu_dh"/>
    <property type="match status" value="1"/>
</dbReference>
<evidence type="ECO:0000313" key="8">
    <source>
        <dbReference type="EMBL" id="MXP25477.1"/>
    </source>
</evidence>
<dbReference type="Pfam" id="PF02812">
    <property type="entry name" value="ELFV_dehydrog_N"/>
    <property type="match status" value="1"/>
</dbReference>
<dbReference type="GO" id="GO:0000166">
    <property type="term" value="F:nucleotide binding"/>
    <property type="evidence" value="ECO:0007669"/>
    <property type="project" value="UniProtKB-KW"/>
</dbReference>
<evidence type="ECO:0000313" key="9">
    <source>
        <dbReference type="Proteomes" id="UP000460561"/>
    </source>
</evidence>
<dbReference type="PANTHER" id="PTHR42722:SF1">
    <property type="entry name" value="VALINE DEHYDROGENASE"/>
    <property type="match status" value="1"/>
</dbReference>
<dbReference type="InterPro" id="IPR036291">
    <property type="entry name" value="NAD(P)-bd_dom_sf"/>
</dbReference>
<dbReference type="GO" id="GO:0016639">
    <property type="term" value="F:oxidoreductase activity, acting on the CH-NH2 group of donors, NAD or NADP as acceptor"/>
    <property type="evidence" value="ECO:0007669"/>
    <property type="project" value="InterPro"/>
</dbReference>
<dbReference type="Pfam" id="PF00208">
    <property type="entry name" value="ELFV_dehydrog"/>
    <property type="match status" value="1"/>
</dbReference>
<dbReference type="SUPFAM" id="SSF53223">
    <property type="entry name" value="Aminoacid dehydrogenase-like, N-terminal domain"/>
    <property type="match status" value="1"/>
</dbReference>
<dbReference type="EMBL" id="WTYQ01000002">
    <property type="protein sequence ID" value="MXP25477.1"/>
    <property type="molecule type" value="Genomic_DNA"/>
</dbReference>
<evidence type="ECO:0000256" key="6">
    <source>
        <dbReference type="RuleBase" id="RU004417"/>
    </source>
</evidence>
<dbReference type="Proteomes" id="UP000460561">
    <property type="component" value="Unassembled WGS sequence"/>
</dbReference>
<dbReference type="RefSeq" id="WP_160738705.1">
    <property type="nucleotide sequence ID" value="NZ_WTYQ01000002.1"/>
</dbReference>
<protein>
    <submittedName>
        <fullName evidence="8">Amino acid dehydrogenase</fullName>
    </submittedName>
</protein>
<feature type="domain" description="Glutamate/phenylalanine/leucine/valine/L-tryptophan dehydrogenase C-terminal" evidence="7">
    <location>
        <begin position="143"/>
        <end position="349"/>
    </location>
</feature>
<dbReference type="InterPro" id="IPR006097">
    <property type="entry name" value="Glu/Leu/Phe/Val/Trp_DH_dimer"/>
</dbReference>
<proteinExistence type="inferred from homology"/>
<dbReference type="Gene3D" id="3.40.50.10860">
    <property type="entry name" value="Leucine Dehydrogenase, chain A, domain 1"/>
    <property type="match status" value="1"/>
</dbReference>
<dbReference type="AlphaFoldDB" id="A0A845A7I1"/>
<evidence type="ECO:0000256" key="2">
    <source>
        <dbReference type="ARBA" id="ARBA00023002"/>
    </source>
</evidence>
<dbReference type="SUPFAM" id="SSF51735">
    <property type="entry name" value="NAD(P)-binding Rossmann-fold domains"/>
    <property type="match status" value="1"/>
</dbReference>
<sequence length="365" mass="38394">MHSVNHGPKLERLVRLEDSKSGLSGYIAIHSTAYGPAAGGCRFKHYETDAEAEADAARLAEGMSYKNVMAGLPLGGGKAVIRLPDRPFDRDQLFRAFGQAVERLGGEYITAEDFGTSMDDMASVAKATRHVAGLPVKDGKPGGDPSHWTALGVKVAMEQAAQVRFGKPLSELTVAVQGLGHVGFELCRLLHQAGAKLIIAEPRAELAARAAVEFDAQVSNCRNLLTAKADIFAPCALGGVLTRDAALHMRAKLVCGAANNQLASSEVGTLLAGRGILYAPDYVVNAGGIINVAAEYLGHSSAEVKHRVEATGERLMEVLNFADRASIPTNRAADTLARDAITAARLAQTDKAPANTVQPALAIPA</sequence>
<evidence type="ECO:0000256" key="1">
    <source>
        <dbReference type="ARBA" id="ARBA00006382"/>
    </source>
</evidence>
<dbReference type="InterPro" id="IPR006095">
    <property type="entry name" value="Glu/Leu/Phe/Val/Trp_DH"/>
</dbReference>
<keyword evidence="5" id="KW-0547">Nucleotide-binding</keyword>
<dbReference type="CDD" id="cd01075">
    <property type="entry name" value="NAD_bind_Leu_Phe_Val_DH"/>
    <property type="match status" value="1"/>
</dbReference>
<dbReference type="InterPro" id="IPR046346">
    <property type="entry name" value="Aminoacid_DH-like_N_sf"/>
</dbReference>
<keyword evidence="9" id="KW-1185">Reference proteome</keyword>
<evidence type="ECO:0000256" key="5">
    <source>
        <dbReference type="PIRSR" id="PIRSR000188-2"/>
    </source>
</evidence>
<keyword evidence="2 6" id="KW-0560">Oxidoreductase</keyword>
<gene>
    <name evidence="8" type="ORF">GRI39_05400</name>
</gene>
<comment type="similarity">
    <text evidence="1 6">Belongs to the Glu/Leu/Phe/Val dehydrogenases family.</text>
</comment>
<dbReference type="Gene3D" id="3.40.50.720">
    <property type="entry name" value="NAD(P)-binding Rossmann-like Domain"/>
    <property type="match status" value="1"/>
</dbReference>
<dbReference type="PRINTS" id="PR00082">
    <property type="entry name" value="GLFDHDRGNASE"/>
</dbReference>
<feature type="binding site" evidence="5">
    <location>
        <begin position="178"/>
        <end position="183"/>
    </location>
    <ligand>
        <name>NAD(+)</name>
        <dbReference type="ChEBI" id="CHEBI:57540"/>
    </ligand>
</feature>
<dbReference type="PANTHER" id="PTHR42722">
    <property type="entry name" value="LEUCINE DEHYDROGENASE"/>
    <property type="match status" value="1"/>
</dbReference>
<feature type="active site" description="Proton donor/acceptor" evidence="4">
    <location>
        <position position="78"/>
    </location>
</feature>
<evidence type="ECO:0000256" key="3">
    <source>
        <dbReference type="ARBA" id="ARBA00023027"/>
    </source>
</evidence>
<evidence type="ECO:0000259" key="7">
    <source>
        <dbReference type="SMART" id="SM00839"/>
    </source>
</evidence>
<reference evidence="8 9" key="1">
    <citation type="submission" date="2019-12" db="EMBL/GenBank/DDBJ databases">
        <title>Genomic-based taxomic classification of the family Erythrobacteraceae.</title>
        <authorList>
            <person name="Xu L."/>
        </authorList>
    </citation>
    <scope>NUCLEOTIDE SEQUENCE [LARGE SCALE GENOMIC DNA]</scope>
    <source>
        <strain evidence="8 9">DSM 18604</strain>
    </source>
</reference>
<dbReference type="OrthoDB" id="9803297at2"/>
<evidence type="ECO:0000256" key="4">
    <source>
        <dbReference type="PIRSR" id="PIRSR000188-1"/>
    </source>
</evidence>
<accession>A0A845A7I1</accession>
<comment type="caution">
    <text evidence="8">The sequence shown here is derived from an EMBL/GenBank/DDBJ whole genome shotgun (WGS) entry which is preliminary data.</text>
</comment>
<organism evidence="8 9">
    <name type="scientific">Altericroceibacterium indicum</name>
    <dbReference type="NCBI Taxonomy" id="374177"/>
    <lineage>
        <taxon>Bacteria</taxon>
        <taxon>Pseudomonadati</taxon>
        <taxon>Pseudomonadota</taxon>
        <taxon>Alphaproteobacteria</taxon>
        <taxon>Sphingomonadales</taxon>
        <taxon>Erythrobacteraceae</taxon>
        <taxon>Altericroceibacterium</taxon>
    </lineage>
</organism>
<dbReference type="SMART" id="SM00839">
    <property type="entry name" value="ELFV_dehydrog"/>
    <property type="match status" value="1"/>
</dbReference>
<dbReference type="InterPro" id="IPR006096">
    <property type="entry name" value="Glu/Leu/Phe/Val/Trp_DH_C"/>
</dbReference>
<dbReference type="GO" id="GO:0006520">
    <property type="term" value="P:amino acid metabolic process"/>
    <property type="evidence" value="ECO:0007669"/>
    <property type="project" value="InterPro"/>
</dbReference>